<accession>A0A5A7MEX8</accession>
<protein>
    <submittedName>
        <fullName evidence="1">Uncharacterized protein</fullName>
    </submittedName>
</protein>
<comment type="caution">
    <text evidence="1">The sequence shown here is derived from an EMBL/GenBank/DDBJ whole genome shotgun (WGS) entry which is preliminary data.</text>
</comment>
<evidence type="ECO:0000313" key="1">
    <source>
        <dbReference type="EMBL" id="GEQ76367.1"/>
    </source>
</evidence>
<proteinExistence type="predicted"/>
<gene>
    <name evidence="1" type="ORF">CTTA_3372</name>
</gene>
<name>A0A5A7MEX8_COMTE</name>
<sequence length="76" mass="8300">MNIIHKRPTTHPVAWQGADLAGAPYRTHRPSADTLAAIDAMRARFGQHLESLWNKASRSAKVAASSCFNPCTTKPD</sequence>
<reference evidence="1 2" key="1">
    <citation type="journal article" date="2019" name="Microbiol. Resour. Announc.">
        <title>Draft Genome Sequence of Comamonas testosteroni TA441, a Bacterium That Has a Cryptic Phenol Degradation Gene Cluster.</title>
        <authorList>
            <person name="Arai H."/>
            <person name="Ishii M."/>
        </authorList>
    </citation>
    <scope>NUCLEOTIDE SEQUENCE [LARGE SCALE GENOMIC DNA]</scope>
    <source>
        <strain evidence="1 2">TA441</strain>
    </source>
</reference>
<dbReference type="Proteomes" id="UP000323105">
    <property type="component" value="Unassembled WGS sequence"/>
</dbReference>
<dbReference type="AlphaFoldDB" id="A0A5A7MEX8"/>
<organism evidence="1 2">
    <name type="scientific">Comamonas testosteroni</name>
    <name type="common">Pseudomonas testosteroni</name>
    <dbReference type="NCBI Taxonomy" id="285"/>
    <lineage>
        <taxon>Bacteria</taxon>
        <taxon>Pseudomonadati</taxon>
        <taxon>Pseudomonadota</taxon>
        <taxon>Betaproteobacteria</taxon>
        <taxon>Burkholderiales</taxon>
        <taxon>Comamonadaceae</taxon>
        <taxon>Comamonas</taxon>
    </lineage>
</organism>
<dbReference type="EMBL" id="BKBW01000006">
    <property type="protein sequence ID" value="GEQ76367.1"/>
    <property type="molecule type" value="Genomic_DNA"/>
</dbReference>
<evidence type="ECO:0000313" key="2">
    <source>
        <dbReference type="Proteomes" id="UP000323105"/>
    </source>
</evidence>